<keyword evidence="8" id="KW-1208">Phospholipid metabolism</keyword>
<keyword evidence="12" id="KW-0812">Transmembrane</keyword>
<accession>A0A3G4ZQP8</accession>
<organism evidence="14">
    <name type="scientific">Barrevirus sp</name>
    <dbReference type="NCBI Taxonomy" id="2487763"/>
    <lineage>
        <taxon>Viruses</taxon>
        <taxon>Varidnaviria</taxon>
        <taxon>Bamfordvirae</taxon>
        <taxon>Nucleocytoviricota</taxon>
        <taxon>Megaviricetes</taxon>
        <taxon>Imitervirales</taxon>
        <taxon>Mimiviridae</taxon>
        <taxon>Klosneuvirinae</taxon>
    </lineage>
</organism>
<evidence type="ECO:0000256" key="5">
    <source>
        <dbReference type="ARBA" id="ARBA00022695"/>
    </source>
</evidence>
<dbReference type="InterPro" id="IPR044608">
    <property type="entry name" value="Ect1/PCYT2"/>
</dbReference>
<evidence type="ECO:0000256" key="4">
    <source>
        <dbReference type="ARBA" id="ARBA00022679"/>
    </source>
</evidence>
<dbReference type="NCBIfam" id="TIGR00125">
    <property type="entry name" value="cyt_tran_rel"/>
    <property type="match status" value="1"/>
</dbReference>
<evidence type="ECO:0000256" key="2">
    <source>
        <dbReference type="ARBA" id="ARBA00010101"/>
    </source>
</evidence>
<gene>
    <name evidence="14" type="ORF">Barrevirus19_12</name>
</gene>
<comment type="similarity">
    <text evidence="2">Belongs to the cytidylyltransferase family.</text>
</comment>
<keyword evidence="12" id="KW-0472">Membrane</keyword>
<reference evidence="14" key="1">
    <citation type="submission" date="2018-10" db="EMBL/GenBank/DDBJ databases">
        <title>Hidden diversity of soil giant viruses.</title>
        <authorList>
            <person name="Schulz F."/>
            <person name="Alteio L."/>
            <person name="Goudeau D."/>
            <person name="Ryan E.M."/>
            <person name="Malmstrom R.R."/>
            <person name="Blanchard J."/>
            <person name="Woyke T."/>
        </authorList>
    </citation>
    <scope>NUCLEOTIDE SEQUENCE</scope>
    <source>
        <strain evidence="14">BAV1</strain>
    </source>
</reference>
<sequence length="250" mass="28884">MFNYFSHLFGLSSLQVETYIFSTCYYVTLTAFLYQIYRLNNSNMTSKQGLCISILIRAIPAFLIYLGLLADTMNIYTVISHGLIMSILTGDMIVSKMANRQLHPLVPILIMLSVLDNFICILTSFFYYFVILTEISFYLRIPIFGIKRVIFISGVFDFFHKAHMRLCQEACKEGTYVIAGVVTDEDVLLYKLEKPIMTYSQRCEAVQACGYVDEVIKTPLYLKGEEGEIWTIKLIIYLYFTNSLYFIINL</sequence>
<dbReference type="Gene3D" id="3.40.50.620">
    <property type="entry name" value="HUPs"/>
    <property type="match status" value="1"/>
</dbReference>
<keyword evidence="12" id="KW-1133">Transmembrane helix</keyword>
<proteinExistence type="inferred from homology"/>
<dbReference type="PANTHER" id="PTHR45780">
    <property type="entry name" value="ETHANOLAMINE-PHOSPHATE CYTIDYLYLTRANSFERASE"/>
    <property type="match status" value="1"/>
</dbReference>
<protein>
    <recommendedName>
        <fullName evidence="10">ethanolamine-phosphate cytidylyltransferase</fullName>
        <ecNumber evidence="10">2.7.7.14</ecNumber>
    </recommendedName>
    <alternativeName>
        <fullName evidence="11">CTP:phosphoethanolamine cytidylyltransferase</fullName>
    </alternativeName>
</protein>
<evidence type="ECO:0000256" key="8">
    <source>
        <dbReference type="ARBA" id="ARBA00023264"/>
    </source>
</evidence>
<feature type="transmembrane region" description="Helical" evidence="12">
    <location>
        <begin position="20"/>
        <end position="37"/>
    </location>
</feature>
<feature type="domain" description="Cytidyltransferase-like" evidence="13">
    <location>
        <begin position="152"/>
        <end position="218"/>
    </location>
</feature>
<evidence type="ECO:0000256" key="11">
    <source>
        <dbReference type="ARBA" id="ARBA00031473"/>
    </source>
</evidence>
<feature type="transmembrane region" description="Helical" evidence="12">
    <location>
        <begin position="137"/>
        <end position="159"/>
    </location>
</feature>
<evidence type="ECO:0000256" key="1">
    <source>
        <dbReference type="ARBA" id="ARBA00005189"/>
    </source>
</evidence>
<dbReference type="PANTHER" id="PTHR45780:SF2">
    <property type="entry name" value="ETHANOLAMINE-PHOSPHATE CYTIDYLYLTRANSFERASE"/>
    <property type="match status" value="1"/>
</dbReference>
<evidence type="ECO:0000256" key="9">
    <source>
        <dbReference type="ARBA" id="ARBA00024191"/>
    </source>
</evidence>
<dbReference type="EMBL" id="MK072016">
    <property type="protein sequence ID" value="AYV77217.1"/>
    <property type="molecule type" value="Genomic_DNA"/>
</dbReference>
<evidence type="ECO:0000256" key="7">
    <source>
        <dbReference type="ARBA" id="ARBA00023209"/>
    </source>
</evidence>
<dbReference type="Pfam" id="PF01467">
    <property type="entry name" value="CTP_transf_like"/>
    <property type="match status" value="1"/>
</dbReference>
<evidence type="ECO:0000313" key="14">
    <source>
        <dbReference type="EMBL" id="AYV77217.1"/>
    </source>
</evidence>
<evidence type="ECO:0000256" key="12">
    <source>
        <dbReference type="SAM" id="Phobius"/>
    </source>
</evidence>
<name>A0A3G4ZQP8_9VIRU</name>
<dbReference type="GO" id="GO:0004306">
    <property type="term" value="F:ethanolamine-phosphate cytidylyltransferase activity"/>
    <property type="evidence" value="ECO:0007669"/>
    <property type="project" value="UniProtKB-EC"/>
</dbReference>
<comment type="pathway">
    <text evidence="9">Phospholipid metabolism; phosphatidylethanolamine biosynthesis; phosphatidylethanolamine from ethanolamine: step 2/3.</text>
</comment>
<keyword evidence="4 14" id="KW-0808">Transferase</keyword>
<feature type="transmembrane region" description="Helical" evidence="12">
    <location>
        <begin position="49"/>
        <end position="69"/>
    </location>
</feature>
<keyword evidence="5 14" id="KW-0548">Nucleotidyltransferase</keyword>
<keyword evidence="6" id="KW-0443">Lipid metabolism</keyword>
<feature type="transmembrane region" description="Helical" evidence="12">
    <location>
        <begin position="230"/>
        <end position="248"/>
    </location>
</feature>
<dbReference type="UniPathway" id="UPA00558">
    <property type="reaction ID" value="UER00742"/>
</dbReference>
<feature type="transmembrane region" description="Helical" evidence="12">
    <location>
        <begin position="106"/>
        <end position="131"/>
    </location>
</feature>
<dbReference type="GO" id="GO:0006646">
    <property type="term" value="P:phosphatidylethanolamine biosynthetic process"/>
    <property type="evidence" value="ECO:0007669"/>
    <property type="project" value="UniProtKB-UniPathway"/>
</dbReference>
<evidence type="ECO:0000256" key="6">
    <source>
        <dbReference type="ARBA" id="ARBA00023098"/>
    </source>
</evidence>
<dbReference type="SUPFAM" id="SSF52374">
    <property type="entry name" value="Nucleotidylyl transferase"/>
    <property type="match status" value="1"/>
</dbReference>
<evidence type="ECO:0000256" key="3">
    <source>
        <dbReference type="ARBA" id="ARBA00022516"/>
    </source>
</evidence>
<dbReference type="EC" id="2.7.7.14" evidence="10"/>
<dbReference type="InterPro" id="IPR014729">
    <property type="entry name" value="Rossmann-like_a/b/a_fold"/>
</dbReference>
<comment type="pathway">
    <text evidence="1">Lipid metabolism.</text>
</comment>
<keyword evidence="7" id="KW-0594">Phospholipid biosynthesis</keyword>
<evidence type="ECO:0000256" key="10">
    <source>
        <dbReference type="ARBA" id="ARBA00024221"/>
    </source>
</evidence>
<keyword evidence="3" id="KW-0444">Lipid biosynthesis</keyword>
<evidence type="ECO:0000259" key="13">
    <source>
        <dbReference type="Pfam" id="PF01467"/>
    </source>
</evidence>
<dbReference type="InterPro" id="IPR004821">
    <property type="entry name" value="Cyt_trans-like"/>
</dbReference>